<dbReference type="AlphaFoldDB" id="A0A381ZEJ8"/>
<name>A0A381ZEJ8_9ZZZZ</name>
<dbReference type="EMBL" id="UINC01020863">
    <property type="protein sequence ID" value="SVA87187.1"/>
    <property type="molecule type" value="Genomic_DNA"/>
</dbReference>
<reference evidence="1" key="1">
    <citation type="submission" date="2018-05" db="EMBL/GenBank/DDBJ databases">
        <authorList>
            <person name="Lanie J.A."/>
            <person name="Ng W.-L."/>
            <person name="Kazmierczak K.M."/>
            <person name="Andrzejewski T.M."/>
            <person name="Davidsen T.M."/>
            <person name="Wayne K.J."/>
            <person name="Tettelin H."/>
            <person name="Glass J.I."/>
            <person name="Rusch D."/>
            <person name="Podicherti R."/>
            <person name="Tsui H.-C.T."/>
            <person name="Winkler M.E."/>
        </authorList>
    </citation>
    <scope>NUCLEOTIDE SEQUENCE</scope>
</reference>
<gene>
    <name evidence="1" type="ORF">METZ01_LOCUS140041</name>
</gene>
<protein>
    <submittedName>
        <fullName evidence="1">Uncharacterized protein</fullName>
    </submittedName>
</protein>
<evidence type="ECO:0000313" key="1">
    <source>
        <dbReference type="EMBL" id="SVA87187.1"/>
    </source>
</evidence>
<accession>A0A381ZEJ8</accession>
<sequence length="67" mass="7548">MSIKTYKRATDIGQLITNPDPTVTRDSFNACICRPFLVIFSSKNFLMCPFLTSKSIYGRVEAIPNKS</sequence>
<organism evidence="1">
    <name type="scientific">marine metagenome</name>
    <dbReference type="NCBI Taxonomy" id="408172"/>
    <lineage>
        <taxon>unclassified sequences</taxon>
        <taxon>metagenomes</taxon>
        <taxon>ecological metagenomes</taxon>
    </lineage>
</organism>
<proteinExistence type="predicted"/>